<dbReference type="EMBL" id="CP003563">
    <property type="protein sequence ID" value="AFL54587.1"/>
    <property type="molecule type" value="Genomic_DNA"/>
</dbReference>
<organism evidence="2 3">
    <name type="scientific">Sinorhizobium fredii (strain USDA 257)</name>
    <dbReference type="NCBI Taxonomy" id="1185652"/>
    <lineage>
        <taxon>Bacteria</taxon>
        <taxon>Pseudomonadati</taxon>
        <taxon>Pseudomonadota</taxon>
        <taxon>Alphaproteobacteria</taxon>
        <taxon>Hyphomicrobiales</taxon>
        <taxon>Rhizobiaceae</taxon>
        <taxon>Sinorhizobium/Ensifer group</taxon>
        <taxon>Sinorhizobium</taxon>
    </lineage>
</organism>
<accession>I3XFD1</accession>
<dbReference type="KEGG" id="sfd:USDA257_c60860"/>
<name>I3XFD1_SINF2</name>
<evidence type="ECO:0000313" key="2">
    <source>
        <dbReference type="EMBL" id="AFL54587.1"/>
    </source>
</evidence>
<feature type="transmembrane region" description="Helical" evidence="1">
    <location>
        <begin position="49"/>
        <end position="68"/>
    </location>
</feature>
<reference evidence="2 3" key="1">
    <citation type="journal article" date="2012" name="J. Bacteriol.">
        <title>Complete genome sequence of the broad-host-range strain Sinorhizobium fredii USDA257.</title>
        <authorList>
            <person name="Schuldes J."/>
            <person name="Rodriguez Orbegoso M."/>
            <person name="Schmeisser C."/>
            <person name="Krishnan H.B."/>
            <person name="Daniel R."/>
            <person name="Streit W.R."/>
        </authorList>
    </citation>
    <scope>NUCLEOTIDE SEQUENCE [LARGE SCALE GENOMIC DNA]</scope>
    <source>
        <strain evidence="2 3">USDA 257</strain>
    </source>
</reference>
<evidence type="ECO:0008006" key="4">
    <source>
        <dbReference type="Google" id="ProtNLM"/>
    </source>
</evidence>
<evidence type="ECO:0000256" key="1">
    <source>
        <dbReference type="SAM" id="Phobius"/>
    </source>
</evidence>
<sequence>MEDVAELIAREIKSAEGHGATSEVPMSFLQRSYRIPTHSARLRRERLGVAPYAAAVVAIALVLAWAWAG</sequence>
<proteinExistence type="predicted"/>
<gene>
    <name evidence="2" type="ORF">USDA257_c60860</name>
</gene>
<keyword evidence="1" id="KW-0472">Membrane</keyword>
<keyword evidence="1" id="KW-1133">Transmembrane helix</keyword>
<evidence type="ECO:0000313" key="3">
    <source>
        <dbReference type="Proteomes" id="UP000006180"/>
    </source>
</evidence>
<protein>
    <recommendedName>
        <fullName evidence="4">Transmembrane protein</fullName>
    </recommendedName>
</protein>
<keyword evidence="1" id="KW-0812">Transmembrane</keyword>
<dbReference type="PATRIC" id="fig|1185652.3.peg.6318"/>
<dbReference type="AlphaFoldDB" id="I3XFD1"/>
<dbReference type="Proteomes" id="UP000006180">
    <property type="component" value="Chromosome"/>
</dbReference>
<dbReference type="HOGENOM" id="CLU_2773662_0_0_5"/>